<sequence length="294" mass="33487">MAKKPSKSVSKPKPNIKSESCSVSIDWPKSLSEFKVNSYQQIETVVSGMIYVLPHFFSPKLCDDLIRFFETTSNLNENSRVPSKNKLNFTTTEMPPKKDYAARVNDRAMVEDARLARLLWIQLKSCLLSENTSEYFNNDNEEELPNEEREQRENFQDCIGLNDNLRIYRYIPGHYFGQHYDESVKASVLPLDGTQVRKSGETHWTLLIYLTGETEGEVSGGGTIFYPNEHEAATYGKTNRTSQSSGKSSVVHVKTQKGMLLLHKHGDDCFLHEGEKVTGGVKWIFRSDLVYPLT</sequence>
<dbReference type="Proteomes" id="UP000398389">
    <property type="component" value="Unassembled WGS sequence"/>
</dbReference>
<accession>A0A5E8B3J8</accession>
<dbReference type="PANTHER" id="PTHR10869:SF236">
    <property type="entry name" value="PROLYL 4-HYDROXYLASE ALPHA SUBUNIT DOMAIN-CONTAINING PROTEIN"/>
    <property type="match status" value="1"/>
</dbReference>
<organism evidence="8 9">
    <name type="scientific">Magnusiomyces paraingens</name>
    <dbReference type="NCBI Taxonomy" id="2606893"/>
    <lineage>
        <taxon>Eukaryota</taxon>
        <taxon>Fungi</taxon>
        <taxon>Dikarya</taxon>
        <taxon>Ascomycota</taxon>
        <taxon>Saccharomycotina</taxon>
        <taxon>Dipodascomycetes</taxon>
        <taxon>Dipodascales</taxon>
        <taxon>Dipodascaceae</taxon>
        <taxon>Magnusiomyces</taxon>
    </lineage>
</organism>
<dbReference type="InterPro" id="IPR045054">
    <property type="entry name" value="P4HA-like"/>
</dbReference>
<dbReference type="EMBL" id="CABVLU010000001">
    <property type="protein sequence ID" value="VVT46037.1"/>
    <property type="molecule type" value="Genomic_DNA"/>
</dbReference>
<dbReference type="OrthoDB" id="69177at2759"/>
<reference evidence="8 9" key="1">
    <citation type="submission" date="2019-09" db="EMBL/GenBank/DDBJ databases">
        <authorList>
            <person name="Brejova B."/>
        </authorList>
    </citation>
    <scope>NUCLEOTIDE SEQUENCE [LARGE SCALE GENOMIC DNA]</scope>
</reference>
<evidence type="ECO:0000256" key="2">
    <source>
        <dbReference type="ARBA" id="ARBA00022723"/>
    </source>
</evidence>
<evidence type="ECO:0000313" key="9">
    <source>
        <dbReference type="Proteomes" id="UP000398389"/>
    </source>
</evidence>
<dbReference type="SMART" id="SM00702">
    <property type="entry name" value="P4Hc"/>
    <property type="match status" value="1"/>
</dbReference>
<feature type="compositionally biased region" description="Low complexity" evidence="6">
    <location>
        <begin position="7"/>
        <end position="18"/>
    </location>
</feature>
<keyword evidence="2" id="KW-0479">Metal-binding</keyword>
<dbReference type="InterPro" id="IPR044862">
    <property type="entry name" value="Pro_4_hyd_alph_FE2OG_OXY"/>
</dbReference>
<dbReference type="AlphaFoldDB" id="A0A5E8B3J8"/>
<dbReference type="GO" id="GO:0005783">
    <property type="term" value="C:endoplasmic reticulum"/>
    <property type="evidence" value="ECO:0007669"/>
    <property type="project" value="TreeGrafter"/>
</dbReference>
<evidence type="ECO:0000256" key="4">
    <source>
        <dbReference type="ARBA" id="ARBA00023002"/>
    </source>
</evidence>
<feature type="region of interest" description="Disordered" evidence="6">
    <location>
        <begin position="1"/>
        <end position="20"/>
    </location>
</feature>
<dbReference type="GO" id="GO:0031418">
    <property type="term" value="F:L-ascorbic acid binding"/>
    <property type="evidence" value="ECO:0007669"/>
    <property type="project" value="InterPro"/>
</dbReference>
<dbReference type="InterPro" id="IPR006620">
    <property type="entry name" value="Pro_4_hyd_alph"/>
</dbReference>
<dbReference type="PANTHER" id="PTHR10869">
    <property type="entry name" value="PROLYL 4-HYDROXYLASE ALPHA SUBUNIT"/>
    <property type="match status" value="1"/>
</dbReference>
<evidence type="ECO:0000313" key="8">
    <source>
        <dbReference type="EMBL" id="VVT46037.1"/>
    </source>
</evidence>
<protein>
    <recommendedName>
        <fullName evidence="7">Fe2OG dioxygenase domain-containing protein</fullName>
    </recommendedName>
</protein>
<dbReference type="PROSITE" id="PS51471">
    <property type="entry name" value="FE2OG_OXY"/>
    <property type="match status" value="1"/>
</dbReference>
<evidence type="ECO:0000256" key="6">
    <source>
        <dbReference type="SAM" id="MobiDB-lite"/>
    </source>
</evidence>
<evidence type="ECO:0000259" key="7">
    <source>
        <dbReference type="PROSITE" id="PS51471"/>
    </source>
</evidence>
<keyword evidence="4" id="KW-0560">Oxidoreductase</keyword>
<proteinExistence type="predicted"/>
<name>A0A5E8B3J8_9ASCO</name>
<dbReference type="InterPro" id="IPR005123">
    <property type="entry name" value="Oxoglu/Fe-dep_dioxygenase_dom"/>
</dbReference>
<keyword evidence="3" id="KW-0223">Dioxygenase</keyword>
<evidence type="ECO:0000256" key="1">
    <source>
        <dbReference type="ARBA" id="ARBA00001961"/>
    </source>
</evidence>
<evidence type="ECO:0000256" key="5">
    <source>
        <dbReference type="ARBA" id="ARBA00023004"/>
    </source>
</evidence>
<dbReference type="RefSeq" id="XP_031851629.1">
    <property type="nucleotide sequence ID" value="XM_031995738.1"/>
</dbReference>
<gene>
    <name evidence="8" type="ORF">SAPINGB_P001015</name>
</gene>
<dbReference type="GO" id="GO:0004656">
    <property type="term" value="F:procollagen-proline 4-dioxygenase activity"/>
    <property type="evidence" value="ECO:0007669"/>
    <property type="project" value="TreeGrafter"/>
</dbReference>
<evidence type="ECO:0000256" key="3">
    <source>
        <dbReference type="ARBA" id="ARBA00022964"/>
    </source>
</evidence>
<dbReference type="GO" id="GO:0005506">
    <property type="term" value="F:iron ion binding"/>
    <property type="evidence" value="ECO:0007669"/>
    <property type="project" value="InterPro"/>
</dbReference>
<comment type="cofactor">
    <cofactor evidence="1">
        <name>L-ascorbate</name>
        <dbReference type="ChEBI" id="CHEBI:38290"/>
    </cofactor>
</comment>
<dbReference type="Pfam" id="PF13640">
    <property type="entry name" value="2OG-FeII_Oxy_3"/>
    <property type="match status" value="1"/>
</dbReference>
<feature type="domain" description="Fe2OG dioxygenase" evidence="7">
    <location>
        <begin position="160"/>
        <end position="291"/>
    </location>
</feature>
<dbReference type="GeneID" id="43579838"/>
<keyword evidence="5" id="KW-0408">Iron</keyword>
<keyword evidence="9" id="KW-1185">Reference proteome</keyword>
<dbReference type="Gene3D" id="2.60.120.620">
    <property type="entry name" value="q2cbj1_9rhob like domain"/>
    <property type="match status" value="1"/>
</dbReference>